<gene>
    <name evidence="8" type="ORF">ACFPN2_38095</name>
</gene>
<comment type="subcellular location">
    <subcellularLocation>
        <location evidence="1">Membrane</location>
        <topology evidence="1">Multi-pass membrane protein</topology>
    </subcellularLocation>
</comment>
<evidence type="ECO:0000256" key="1">
    <source>
        <dbReference type="ARBA" id="ARBA00004141"/>
    </source>
</evidence>
<proteinExistence type="predicted"/>
<feature type="transmembrane region" description="Helical" evidence="6">
    <location>
        <begin position="167"/>
        <end position="192"/>
    </location>
</feature>
<dbReference type="Proteomes" id="UP001595904">
    <property type="component" value="Unassembled WGS sequence"/>
</dbReference>
<evidence type="ECO:0000256" key="5">
    <source>
        <dbReference type="SAM" id="Coils"/>
    </source>
</evidence>
<comment type="caution">
    <text evidence="8">The sequence shown here is derived from an EMBL/GenBank/DDBJ whole genome shotgun (WGS) entry which is preliminary data.</text>
</comment>
<evidence type="ECO:0000313" key="9">
    <source>
        <dbReference type="Proteomes" id="UP001595904"/>
    </source>
</evidence>
<evidence type="ECO:0000256" key="4">
    <source>
        <dbReference type="ARBA" id="ARBA00023136"/>
    </source>
</evidence>
<protein>
    <submittedName>
        <fullName evidence="8">Yip1 family protein</fullName>
    </submittedName>
</protein>
<feature type="domain" description="Yip1" evidence="7">
    <location>
        <begin position="12"/>
        <end position="182"/>
    </location>
</feature>
<feature type="transmembrane region" description="Helical" evidence="6">
    <location>
        <begin position="75"/>
        <end position="100"/>
    </location>
</feature>
<feature type="transmembrane region" description="Helical" evidence="6">
    <location>
        <begin position="38"/>
        <end position="63"/>
    </location>
</feature>
<evidence type="ECO:0000256" key="6">
    <source>
        <dbReference type="SAM" id="Phobius"/>
    </source>
</evidence>
<dbReference type="Pfam" id="PF04893">
    <property type="entry name" value="Yip1"/>
    <property type="match status" value="1"/>
</dbReference>
<organism evidence="8 9">
    <name type="scientific">Steroidobacter flavus</name>
    <dbReference type="NCBI Taxonomy" id="1842136"/>
    <lineage>
        <taxon>Bacteria</taxon>
        <taxon>Pseudomonadati</taxon>
        <taxon>Pseudomonadota</taxon>
        <taxon>Gammaproteobacteria</taxon>
        <taxon>Steroidobacterales</taxon>
        <taxon>Steroidobacteraceae</taxon>
        <taxon>Steroidobacter</taxon>
    </lineage>
</organism>
<dbReference type="EMBL" id="JBHSDU010000015">
    <property type="protein sequence ID" value="MFC4314937.1"/>
    <property type="molecule type" value="Genomic_DNA"/>
</dbReference>
<keyword evidence="3 6" id="KW-1133">Transmembrane helix</keyword>
<dbReference type="InterPro" id="IPR006977">
    <property type="entry name" value="Yip1_dom"/>
</dbReference>
<reference evidence="9" key="1">
    <citation type="journal article" date="2019" name="Int. J. Syst. Evol. Microbiol.">
        <title>The Global Catalogue of Microorganisms (GCM) 10K type strain sequencing project: providing services to taxonomists for standard genome sequencing and annotation.</title>
        <authorList>
            <consortium name="The Broad Institute Genomics Platform"/>
            <consortium name="The Broad Institute Genome Sequencing Center for Infectious Disease"/>
            <person name="Wu L."/>
            <person name="Ma J."/>
        </authorList>
    </citation>
    <scope>NUCLEOTIDE SEQUENCE [LARGE SCALE GENOMIC DNA]</scope>
    <source>
        <strain evidence="9">CGMCC 1.10759</strain>
    </source>
</reference>
<feature type="coiled-coil region" evidence="5">
    <location>
        <begin position="223"/>
        <end position="250"/>
    </location>
</feature>
<evidence type="ECO:0000313" key="8">
    <source>
        <dbReference type="EMBL" id="MFC4314937.1"/>
    </source>
</evidence>
<dbReference type="RefSeq" id="WP_380606520.1">
    <property type="nucleotide sequence ID" value="NZ_JBHSDU010000015.1"/>
</dbReference>
<evidence type="ECO:0000259" key="7">
    <source>
        <dbReference type="Pfam" id="PF04893"/>
    </source>
</evidence>
<accession>A0ABV8T6Q9</accession>
<feature type="transmembrane region" description="Helical" evidence="6">
    <location>
        <begin position="137"/>
        <end position="155"/>
    </location>
</feature>
<sequence>MDLNKLMARAKAILLAPKTEWPVIAGEPTTMADLYKGYVIPLAAIPAIFGFLQMSVIGMSTFFGGTIRMGIGYGLTQAVLTFVMGLVLVYLVGLIVDALAPTFGGQKNNIQAVKVVAYSTTAGCVASIAGIVPGLGILIGIAGGIYSIYLLYLGLPTMMKCPQEKAAGYTAVVVIIAIVVGVIAGAVIGSVVGVGSMMSGSTYSSSKGDDDVKFDEDSPLGKMQKWGEDMEAANKKLEEAQKSGDQAAQEQALKAVFGAAMAGGGQQIESLAPDRLKSFVPDELAGLTRSSISAERSGAMGLQVSTASATYSNEAGREVRLEITDAGNAKGLLGLASWAGVEGEKEENGRSEKTFREDDRLMHQEWDSGASRGQYTVVVGDRFTVKVEGAAGSVGELRDAAEELNLDGLADLRTEGVKN</sequence>
<keyword evidence="5" id="KW-0175">Coiled coil</keyword>
<keyword evidence="4 6" id="KW-0472">Membrane</keyword>
<keyword evidence="2 6" id="KW-0812">Transmembrane</keyword>
<evidence type="ECO:0000256" key="3">
    <source>
        <dbReference type="ARBA" id="ARBA00022989"/>
    </source>
</evidence>
<evidence type="ECO:0000256" key="2">
    <source>
        <dbReference type="ARBA" id="ARBA00022692"/>
    </source>
</evidence>
<name>A0ABV8T6Q9_9GAMM</name>
<keyword evidence="9" id="KW-1185">Reference proteome</keyword>